<proteinExistence type="predicted"/>
<keyword evidence="2" id="KW-0547">Nucleotide-binding</keyword>
<keyword evidence="1" id="KW-0813">Transport</keyword>
<feature type="domain" description="ABC transporter" evidence="5">
    <location>
        <begin position="7"/>
        <end position="246"/>
    </location>
</feature>
<dbReference type="GO" id="GO:0005886">
    <property type="term" value="C:plasma membrane"/>
    <property type="evidence" value="ECO:0007669"/>
    <property type="project" value="TreeGrafter"/>
</dbReference>
<dbReference type="RefSeq" id="WP_120319425.1">
    <property type="nucleotide sequence ID" value="NZ_BONH01000005.1"/>
</dbReference>
<evidence type="ECO:0000313" key="6">
    <source>
        <dbReference type="EMBL" id="GIF96449.1"/>
    </source>
</evidence>
<dbReference type="InterPro" id="IPR027417">
    <property type="entry name" value="P-loop_NTPase"/>
</dbReference>
<dbReference type="SUPFAM" id="SSF52540">
    <property type="entry name" value="P-loop containing nucleoside triphosphate hydrolases"/>
    <property type="match status" value="1"/>
</dbReference>
<dbReference type="AlphaFoldDB" id="A0A8J3K973"/>
<dbReference type="GO" id="GO:0005524">
    <property type="term" value="F:ATP binding"/>
    <property type="evidence" value="ECO:0007669"/>
    <property type="project" value="UniProtKB-KW"/>
</dbReference>
<dbReference type="InterPro" id="IPR017911">
    <property type="entry name" value="MacB-like_ATP-bd"/>
</dbReference>
<protein>
    <submittedName>
        <fullName evidence="6">Macrolide export ATP-binding/permease protein MacB</fullName>
    </submittedName>
</protein>
<dbReference type="InterPro" id="IPR015854">
    <property type="entry name" value="ABC_transpr_LolD-like"/>
</dbReference>
<dbReference type="PANTHER" id="PTHR24220">
    <property type="entry name" value="IMPORT ATP-BINDING PROTEIN"/>
    <property type="match status" value="1"/>
</dbReference>
<dbReference type="CDD" id="cd03255">
    <property type="entry name" value="ABC_MJ0796_LolCDE_FtsE"/>
    <property type="match status" value="1"/>
</dbReference>
<keyword evidence="7" id="KW-1185">Reference proteome</keyword>
<dbReference type="GO" id="GO:0016887">
    <property type="term" value="F:ATP hydrolysis activity"/>
    <property type="evidence" value="ECO:0007669"/>
    <property type="project" value="InterPro"/>
</dbReference>
<reference evidence="6 7" key="1">
    <citation type="submission" date="2021-01" db="EMBL/GenBank/DDBJ databases">
        <title>Whole genome shotgun sequence of Catellatospora citrea NBRC 14495.</title>
        <authorList>
            <person name="Komaki H."/>
            <person name="Tamura T."/>
        </authorList>
    </citation>
    <scope>NUCLEOTIDE SEQUENCE [LARGE SCALE GENOMIC DNA]</scope>
    <source>
        <strain evidence="6 7">NBRC 14495</strain>
    </source>
</reference>
<evidence type="ECO:0000256" key="3">
    <source>
        <dbReference type="ARBA" id="ARBA00022840"/>
    </source>
</evidence>
<dbReference type="InterPro" id="IPR003593">
    <property type="entry name" value="AAA+_ATPase"/>
</dbReference>
<dbReference type="EMBL" id="BONH01000005">
    <property type="protein sequence ID" value="GIF96449.1"/>
    <property type="molecule type" value="Genomic_DNA"/>
</dbReference>
<comment type="caution">
    <text evidence="6">The sequence shown here is derived from an EMBL/GenBank/DDBJ whole genome shotgun (WGS) entry which is preliminary data.</text>
</comment>
<dbReference type="PANTHER" id="PTHR24220:SF86">
    <property type="entry name" value="ABC TRANSPORTER ABCH.1"/>
    <property type="match status" value="1"/>
</dbReference>
<evidence type="ECO:0000259" key="5">
    <source>
        <dbReference type="PROSITE" id="PS50893"/>
    </source>
</evidence>
<sequence length="265" mass="27635">MTSEAAIEAIDVARTYALDGVSVPALRGVSLSIGHGEHVALVGPSGSGKSTLMHLLGGLDQPTSGRLRIGGRDVAGLTTAEMAHLRNATIGFVFQSFHLLSRTSALDNVALPLVYRGMGARERRERAGQMLERVGLGHRVGHRPNQLSGGEQQRVAIARALVTEPVVLLADEPTGNLDQATGAAVLELLEQLNTAEGVAVVLVTHDREVAARARRQITMRDGRIVSDTAAADRPACGEAPDGAQFDDAGHAGGDGTHTDAGEAGR</sequence>
<evidence type="ECO:0000313" key="7">
    <source>
        <dbReference type="Proteomes" id="UP000659904"/>
    </source>
</evidence>
<dbReference type="PROSITE" id="PS00211">
    <property type="entry name" value="ABC_TRANSPORTER_1"/>
    <property type="match status" value="1"/>
</dbReference>
<dbReference type="GO" id="GO:0022857">
    <property type="term" value="F:transmembrane transporter activity"/>
    <property type="evidence" value="ECO:0007669"/>
    <property type="project" value="UniProtKB-ARBA"/>
</dbReference>
<dbReference type="SMART" id="SM00382">
    <property type="entry name" value="AAA"/>
    <property type="match status" value="1"/>
</dbReference>
<dbReference type="InterPro" id="IPR017871">
    <property type="entry name" value="ABC_transporter-like_CS"/>
</dbReference>
<accession>A0A8J3K973</accession>
<keyword evidence="3 6" id="KW-0067">ATP-binding</keyword>
<evidence type="ECO:0000256" key="2">
    <source>
        <dbReference type="ARBA" id="ARBA00022741"/>
    </source>
</evidence>
<dbReference type="InterPro" id="IPR003439">
    <property type="entry name" value="ABC_transporter-like_ATP-bd"/>
</dbReference>
<dbReference type="Gene3D" id="3.40.50.300">
    <property type="entry name" value="P-loop containing nucleotide triphosphate hydrolases"/>
    <property type="match status" value="1"/>
</dbReference>
<dbReference type="Pfam" id="PF00005">
    <property type="entry name" value="ABC_tran"/>
    <property type="match status" value="1"/>
</dbReference>
<gene>
    <name evidence="6" type="primary">macB_1</name>
    <name evidence="6" type="ORF">Cci01nite_15430</name>
</gene>
<feature type="compositionally biased region" description="Basic and acidic residues" evidence="4">
    <location>
        <begin position="256"/>
        <end position="265"/>
    </location>
</feature>
<evidence type="ECO:0000256" key="4">
    <source>
        <dbReference type="SAM" id="MobiDB-lite"/>
    </source>
</evidence>
<evidence type="ECO:0000256" key="1">
    <source>
        <dbReference type="ARBA" id="ARBA00022448"/>
    </source>
</evidence>
<organism evidence="6 7">
    <name type="scientific">Catellatospora citrea</name>
    <dbReference type="NCBI Taxonomy" id="53366"/>
    <lineage>
        <taxon>Bacteria</taxon>
        <taxon>Bacillati</taxon>
        <taxon>Actinomycetota</taxon>
        <taxon>Actinomycetes</taxon>
        <taxon>Micromonosporales</taxon>
        <taxon>Micromonosporaceae</taxon>
        <taxon>Catellatospora</taxon>
    </lineage>
</organism>
<name>A0A8J3K973_9ACTN</name>
<dbReference type="Proteomes" id="UP000659904">
    <property type="component" value="Unassembled WGS sequence"/>
</dbReference>
<feature type="region of interest" description="Disordered" evidence="4">
    <location>
        <begin position="230"/>
        <end position="265"/>
    </location>
</feature>
<dbReference type="GO" id="GO:0098796">
    <property type="term" value="C:membrane protein complex"/>
    <property type="evidence" value="ECO:0007669"/>
    <property type="project" value="UniProtKB-ARBA"/>
</dbReference>
<dbReference type="PROSITE" id="PS50893">
    <property type="entry name" value="ABC_TRANSPORTER_2"/>
    <property type="match status" value="1"/>
</dbReference>
<dbReference type="FunFam" id="3.40.50.300:FF:000032">
    <property type="entry name" value="Export ABC transporter ATP-binding protein"/>
    <property type="match status" value="1"/>
</dbReference>